<keyword evidence="7 10" id="KW-0418">Kinase</keyword>
<evidence type="ECO:0000256" key="8">
    <source>
        <dbReference type="ARBA" id="ARBA00022840"/>
    </source>
</evidence>
<evidence type="ECO:0000259" key="9">
    <source>
        <dbReference type="Pfam" id="PF02223"/>
    </source>
</evidence>
<proteinExistence type="inferred from homology"/>
<protein>
    <recommendedName>
        <fullName evidence="3">dTMP kinase</fullName>
        <ecNumber evidence="3">2.7.4.9</ecNumber>
    </recommendedName>
</protein>
<keyword evidence="5" id="KW-0545">Nucleotide biosynthesis</keyword>
<dbReference type="GO" id="GO:0006227">
    <property type="term" value="P:dUDP biosynthetic process"/>
    <property type="evidence" value="ECO:0007669"/>
    <property type="project" value="TreeGrafter"/>
</dbReference>
<evidence type="ECO:0000256" key="5">
    <source>
        <dbReference type="ARBA" id="ARBA00022727"/>
    </source>
</evidence>
<keyword evidence="11" id="KW-1185">Reference proteome</keyword>
<dbReference type="GO" id="GO:0005829">
    <property type="term" value="C:cytosol"/>
    <property type="evidence" value="ECO:0007669"/>
    <property type="project" value="TreeGrafter"/>
</dbReference>
<dbReference type="InterPro" id="IPR039430">
    <property type="entry name" value="Thymidylate_kin-like_dom"/>
</dbReference>
<dbReference type="EC" id="2.7.4.9" evidence="3"/>
<dbReference type="InterPro" id="IPR027417">
    <property type="entry name" value="P-loop_NTPase"/>
</dbReference>
<comment type="similarity">
    <text evidence="2">Belongs to the thymidylate kinase family.</text>
</comment>
<evidence type="ECO:0000256" key="6">
    <source>
        <dbReference type="ARBA" id="ARBA00022741"/>
    </source>
</evidence>
<dbReference type="GO" id="GO:0005524">
    <property type="term" value="F:ATP binding"/>
    <property type="evidence" value="ECO:0007669"/>
    <property type="project" value="UniProtKB-KW"/>
</dbReference>
<dbReference type="Pfam" id="PF02223">
    <property type="entry name" value="Thymidylate_kin"/>
    <property type="match status" value="1"/>
</dbReference>
<feature type="domain" description="Thymidylate kinase-like" evidence="9">
    <location>
        <begin position="2"/>
        <end position="114"/>
    </location>
</feature>
<dbReference type="PROSITE" id="PS01331">
    <property type="entry name" value="THYMIDYLATE_KINASE"/>
    <property type="match status" value="1"/>
</dbReference>
<dbReference type="Gene3D" id="3.40.50.300">
    <property type="entry name" value="P-loop containing nucleotide triphosphate hydrolases"/>
    <property type="match status" value="1"/>
</dbReference>
<name>A0A8J5K409_HOMAM</name>
<dbReference type="GO" id="GO:0006235">
    <property type="term" value="P:dTTP biosynthetic process"/>
    <property type="evidence" value="ECO:0007669"/>
    <property type="project" value="TreeGrafter"/>
</dbReference>
<dbReference type="PANTHER" id="PTHR10344:SF1">
    <property type="entry name" value="THYMIDYLATE KINASE"/>
    <property type="match status" value="1"/>
</dbReference>
<dbReference type="EMBL" id="JAHLQT010014886">
    <property type="protein sequence ID" value="KAG7170177.1"/>
    <property type="molecule type" value="Genomic_DNA"/>
</dbReference>
<evidence type="ECO:0000256" key="1">
    <source>
        <dbReference type="ARBA" id="ARBA00004992"/>
    </source>
</evidence>
<keyword evidence="6" id="KW-0547">Nucleotide-binding</keyword>
<dbReference type="GO" id="GO:0005739">
    <property type="term" value="C:mitochondrion"/>
    <property type="evidence" value="ECO:0007669"/>
    <property type="project" value="TreeGrafter"/>
</dbReference>
<reference evidence="10" key="1">
    <citation type="journal article" date="2021" name="Sci. Adv.">
        <title>The American lobster genome reveals insights on longevity, neural, and immune adaptations.</title>
        <authorList>
            <person name="Polinski J.M."/>
            <person name="Zimin A.V."/>
            <person name="Clark K.F."/>
            <person name="Kohn A.B."/>
            <person name="Sadowski N."/>
            <person name="Timp W."/>
            <person name="Ptitsyn A."/>
            <person name="Khanna P."/>
            <person name="Romanova D.Y."/>
            <person name="Williams P."/>
            <person name="Greenwood S.J."/>
            <person name="Moroz L.L."/>
            <person name="Walt D.R."/>
            <person name="Bodnar A.G."/>
        </authorList>
    </citation>
    <scope>NUCLEOTIDE SEQUENCE</scope>
    <source>
        <strain evidence="10">GMGI-L3</strain>
    </source>
</reference>
<comment type="caution">
    <text evidence="10">The sequence shown here is derived from an EMBL/GenBank/DDBJ whole genome shotgun (WGS) entry which is preliminary data.</text>
</comment>
<organism evidence="10 11">
    <name type="scientific">Homarus americanus</name>
    <name type="common">American lobster</name>
    <dbReference type="NCBI Taxonomy" id="6706"/>
    <lineage>
        <taxon>Eukaryota</taxon>
        <taxon>Metazoa</taxon>
        <taxon>Ecdysozoa</taxon>
        <taxon>Arthropoda</taxon>
        <taxon>Crustacea</taxon>
        <taxon>Multicrustacea</taxon>
        <taxon>Malacostraca</taxon>
        <taxon>Eumalacostraca</taxon>
        <taxon>Eucarida</taxon>
        <taxon>Decapoda</taxon>
        <taxon>Pleocyemata</taxon>
        <taxon>Astacidea</taxon>
        <taxon>Nephropoidea</taxon>
        <taxon>Nephropidae</taxon>
        <taxon>Homarus</taxon>
    </lineage>
</organism>
<dbReference type="PANTHER" id="PTHR10344">
    <property type="entry name" value="THYMIDYLATE KINASE"/>
    <property type="match status" value="1"/>
</dbReference>
<evidence type="ECO:0000256" key="7">
    <source>
        <dbReference type="ARBA" id="ARBA00022777"/>
    </source>
</evidence>
<sequence>MRWESLAKIMSNIKEGVNVVIDRYAFSGVAFSAAKEGMTLDWCKKCDVGLPKPDLVLLFDLTPEEVRKRGQWGEERYEKESVQRIVRENYNKLMDSSWKVIDANKTIDDLQEEVKAEVIKTIDIAKDEKLKTLWTE</sequence>
<evidence type="ECO:0000256" key="3">
    <source>
        <dbReference type="ARBA" id="ARBA00012980"/>
    </source>
</evidence>
<comment type="pathway">
    <text evidence="1">Pyrimidine metabolism; dTTP biosynthesis.</text>
</comment>
<evidence type="ECO:0000313" key="10">
    <source>
        <dbReference type="EMBL" id="KAG7170177.1"/>
    </source>
</evidence>
<evidence type="ECO:0000256" key="4">
    <source>
        <dbReference type="ARBA" id="ARBA00022679"/>
    </source>
</evidence>
<dbReference type="GO" id="GO:0004798">
    <property type="term" value="F:dTMP kinase activity"/>
    <property type="evidence" value="ECO:0007669"/>
    <property type="project" value="UniProtKB-EC"/>
</dbReference>
<dbReference type="Proteomes" id="UP000747542">
    <property type="component" value="Unassembled WGS sequence"/>
</dbReference>
<evidence type="ECO:0000313" key="11">
    <source>
        <dbReference type="Proteomes" id="UP000747542"/>
    </source>
</evidence>
<dbReference type="InterPro" id="IPR018095">
    <property type="entry name" value="Thymidylate_kin_CS"/>
</dbReference>
<dbReference type="AlphaFoldDB" id="A0A8J5K409"/>
<dbReference type="SUPFAM" id="SSF52540">
    <property type="entry name" value="P-loop containing nucleoside triphosphate hydrolases"/>
    <property type="match status" value="1"/>
</dbReference>
<keyword evidence="8" id="KW-0067">ATP-binding</keyword>
<dbReference type="GO" id="GO:0004550">
    <property type="term" value="F:nucleoside diphosphate kinase activity"/>
    <property type="evidence" value="ECO:0007669"/>
    <property type="project" value="TreeGrafter"/>
</dbReference>
<keyword evidence="4" id="KW-0808">Transferase</keyword>
<gene>
    <name evidence="10" type="primary">DTYMK-L</name>
    <name evidence="10" type="ORF">Hamer_G025331</name>
</gene>
<accession>A0A8J5K409</accession>
<evidence type="ECO:0000256" key="2">
    <source>
        <dbReference type="ARBA" id="ARBA00009776"/>
    </source>
</evidence>
<dbReference type="GO" id="GO:0005634">
    <property type="term" value="C:nucleus"/>
    <property type="evidence" value="ECO:0007669"/>
    <property type="project" value="TreeGrafter"/>
</dbReference>
<dbReference type="GO" id="GO:0006233">
    <property type="term" value="P:dTDP biosynthetic process"/>
    <property type="evidence" value="ECO:0007669"/>
    <property type="project" value="InterPro"/>
</dbReference>